<dbReference type="Proteomes" id="UP001500902">
    <property type="component" value="Unassembled WGS sequence"/>
</dbReference>
<proteinExistence type="predicted"/>
<dbReference type="RefSeq" id="WP_344880256.1">
    <property type="nucleotide sequence ID" value="NZ_BAAAZP010000080.1"/>
</dbReference>
<keyword evidence="2" id="KW-1185">Reference proteome</keyword>
<comment type="caution">
    <text evidence="1">The sequence shown here is derived from an EMBL/GenBank/DDBJ whole genome shotgun (WGS) entry which is preliminary data.</text>
</comment>
<dbReference type="EMBL" id="BAAAZP010000080">
    <property type="protein sequence ID" value="GAA3673086.1"/>
    <property type="molecule type" value="Genomic_DNA"/>
</dbReference>
<name>A0ABP7BXX2_9ACTN</name>
<gene>
    <name evidence="1" type="ORF">GCM10022224_041690</name>
</gene>
<sequence>MATSFYTDPRSWRIALDATEVTLSVDTGRGPRVLYAPRRISGAFFLRPNGSLAGFSLRLPLPSRVARTPVPVLRWESTSLETGPTAALRLGRQEVQTAVSVLCAEIPGDPAYVKVVLEGTFCSWGLRLPALAWRRPRRVRLRLFTEIRVAHAA</sequence>
<reference evidence="2" key="1">
    <citation type="journal article" date="2019" name="Int. J. Syst. Evol. Microbiol.">
        <title>The Global Catalogue of Microorganisms (GCM) 10K type strain sequencing project: providing services to taxonomists for standard genome sequencing and annotation.</title>
        <authorList>
            <consortium name="The Broad Institute Genomics Platform"/>
            <consortium name="The Broad Institute Genome Sequencing Center for Infectious Disease"/>
            <person name="Wu L."/>
            <person name="Ma J."/>
        </authorList>
    </citation>
    <scope>NUCLEOTIDE SEQUENCE [LARGE SCALE GENOMIC DNA]</scope>
    <source>
        <strain evidence="2">JCM 16904</strain>
    </source>
</reference>
<evidence type="ECO:0000313" key="2">
    <source>
        <dbReference type="Proteomes" id="UP001500902"/>
    </source>
</evidence>
<evidence type="ECO:0000313" key="1">
    <source>
        <dbReference type="EMBL" id="GAA3673086.1"/>
    </source>
</evidence>
<protein>
    <submittedName>
        <fullName evidence="1">Uncharacterized protein</fullName>
    </submittedName>
</protein>
<accession>A0ABP7BXX2</accession>
<organism evidence="1 2">
    <name type="scientific">Nonomuraea antimicrobica</name>
    <dbReference type="NCBI Taxonomy" id="561173"/>
    <lineage>
        <taxon>Bacteria</taxon>
        <taxon>Bacillati</taxon>
        <taxon>Actinomycetota</taxon>
        <taxon>Actinomycetes</taxon>
        <taxon>Streptosporangiales</taxon>
        <taxon>Streptosporangiaceae</taxon>
        <taxon>Nonomuraea</taxon>
    </lineage>
</organism>